<keyword evidence="9 16" id="KW-0249">Electron transport</keyword>
<sequence length="470" mass="53344">MSSLAPTISSVSASLPLPLKDDQPADLNIPDNYIDWVLKNQKPLPPITWSNWWKRLNRLTLTILLLTHLISIWGVFHVSLCWKTASWSIAYYFITGLGITAGYHRLWAHRSYNASKPLQYFLAMAGTGAVQGSIRWWCRGHRAHHRYTDTELDPYNALKGFWWAHIGWMMIKPRRKPGIADVSDLSKNAVVRWQHRWYLPLIIGMGLVLPTVVAGLGWGDWKGGFFYAGAARLCFVYHSTFCVNSLAHWLGEASFDEKHTPRDHVITALVTIGDGYHNFHHQFPMDYRSAIKWYQYDPTKWFIWTCQLVGLASHLKVFPDNEIRKGQLTMQLKRLKDTQEGLTFAPDVNGLPVISWESFQEQATKRPLVVIGGFIHDVSSFMDEHPGGRHLIAKNIGKDATTAFFGGVYDHSNAAHNWLSMMRVGVLHGGTQHGLDDKNVPPAQRMRVMHYHEFGSASSSAWSDEEGIGG</sequence>
<dbReference type="STRING" id="599839.J4HZK4"/>
<dbReference type="GO" id="GO:0004768">
    <property type="term" value="F:stearoyl-CoA 9-desaturase activity"/>
    <property type="evidence" value="ECO:0007669"/>
    <property type="project" value="UniProtKB-UniRule"/>
</dbReference>
<dbReference type="Proteomes" id="UP000006352">
    <property type="component" value="Unassembled WGS sequence"/>
</dbReference>
<gene>
    <name evidence="19" type="ORF">FIBRA_06733</name>
</gene>
<evidence type="ECO:0000256" key="5">
    <source>
        <dbReference type="ARBA" id="ARBA00022617"/>
    </source>
</evidence>
<dbReference type="PROSITE" id="PS00191">
    <property type="entry name" value="CYTOCHROME_B5_1"/>
    <property type="match status" value="1"/>
</dbReference>
<dbReference type="CDD" id="cd03505">
    <property type="entry name" value="Delta9-FADS-like"/>
    <property type="match status" value="1"/>
</dbReference>
<evidence type="ECO:0000256" key="7">
    <source>
        <dbReference type="ARBA" id="ARBA00022723"/>
    </source>
</evidence>
<proteinExistence type="inferred from homology"/>
<reference evidence="19 20" key="1">
    <citation type="journal article" date="2012" name="Appl. Environ. Microbiol.">
        <title>Short-read sequencing for genomic analysis of the brown rot fungus Fibroporia radiculosa.</title>
        <authorList>
            <person name="Tang J.D."/>
            <person name="Perkins A.D."/>
            <person name="Sonstegard T.S."/>
            <person name="Schroeder S.G."/>
            <person name="Burgess S.C."/>
            <person name="Diehl S.V."/>
        </authorList>
    </citation>
    <scope>NUCLEOTIDE SEQUENCE [LARGE SCALE GENOMIC DNA]</scope>
    <source>
        <strain evidence="19 20">TFFH 294</strain>
    </source>
</reference>
<keyword evidence="7 16" id="KW-0479">Metal-binding</keyword>
<dbReference type="InterPro" id="IPR015876">
    <property type="entry name" value="Acyl-CoA_DS"/>
</dbReference>
<dbReference type="Gene3D" id="3.10.120.10">
    <property type="entry name" value="Cytochrome b5-like heme/steroid binding domain"/>
    <property type="match status" value="1"/>
</dbReference>
<dbReference type="AlphaFoldDB" id="J4HZK4"/>
<keyword evidence="4 16" id="KW-0444">Lipid biosynthesis</keyword>
<dbReference type="SUPFAM" id="SSF55856">
    <property type="entry name" value="Cytochrome b5-like heme/steroid binding domain"/>
    <property type="match status" value="1"/>
</dbReference>
<keyword evidence="15 16" id="KW-0275">Fatty acid biosynthesis</keyword>
<dbReference type="HOGENOM" id="CLU_027359_3_1_1"/>
<organism evidence="19 20">
    <name type="scientific">Fibroporia radiculosa</name>
    <dbReference type="NCBI Taxonomy" id="599839"/>
    <lineage>
        <taxon>Eukaryota</taxon>
        <taxon>Fungi</taxon>
        <taxon>Dikarya</taxon>
        <taxon>Basidiomycota</taxon>
        <taxon>Agaricomycotina</taxon>
        <taxon>Agaricomycetes</taxon>
        <taxon>Polyporales</taxon>
        <taxon>Fibroporiaceae</taxon>
        <taxon>Fibroporia</taxon>
    </lineage>
</organism>
<dbReference type="Pfam" id="PF00487">
    <property type="entry name" value="FA_desaturase"/>
    <property type="match status" value="1"/>
</dbReference>
<comment type="cofactor">
    <cofactor evidence="16">
        <name>Fe(2+)</name>
        <dbReference type="ChEBI" id="CHEBI:29033"/>
    </cofactor>
    <text evidence="16">Expected to bind 2 Fe(2+) ions per subunit.</text>
</comment>
<dbReference type="InParanoid" id="J4HZK4"/>
<dbReference type="PANTHER" id="PTHR11351:SF31">
    <property type="entry name" value="DESATURASE 1, ISOFORM A-RELATED"/>
    <property type="match status" value="1"/>
</dbReference>
<evidence type="ECO:0000256" key="9">
    <source>
        <dbReference type="ARBA" id="ARBA00022982"/>
    </source>
</evidence>
<evidence type="ECO:0000256" key="2">
    <source>
        <dbReference type="ARBA" id="ARBA00009295"/>
    </source>
</evidence>
<evidence type="ECO:0000256" key="13">
    <source>
        <dbReference type="ARBA" id="ARBA00023098"/>
    </source>
</evidence>
<keyword evidence="5 16" id="KW-0349">Heme</keyword>
<dbReference type="GO" id="GO:0005506">
    <property type="term" value="F:iron ion binding"/>
    <property type="evidence" value="ECO:0007669"/>
    <property type="project" value="TreeGrafter"/>
</dbReference>
<evidence type="ECO:0000256" key="1">
    <source>
        <dbReference type="ARBA" id="ARBA00004141"/>
    </source>
</evidence>
<keyword evidence="14 17" id="KW-0472">Membrane</keyword>
<accession>J4HZK4</accession>
<evidence type="ECO:0000256" key="3">
    <source>
        <dbReference type="ARBA" id="ARBA00022448"/>
    </source>
</evidence>
<protein>
    <recommendedName>
        <fullName evidence="16">Acyl-CoA desaturase</fullName>
        <ecNumber evidence="16">1.14.19.1</ecNumber>
    </recommendedName>
</protein>
<dbReference type="GO" id="GO:0005789">
    <property type="term" value="C:endoplasmic reticulum membrane"/>
    <property type="evidence" value="ECO:0007669"/>
    <property type="project" value="TreeGrafter"/>
</dbReference>
<evidence type="ECO:0000256" key="10">
    <source>
        <dbReference type="ARBA" id="ARBA00022989"/>
    </source>
</evidence>
<evidence type="ECO:0000313" key="20">
    <source>
        <dbReference type="Proteomes" id="UP000006352"/>
    </source>
</evidence>
<evidence type="ECO:0000256" key="6">
    <source>
        <dbReference type="ARBA" id="ARBA00022692"/>
    </source>
</evidence>
<dbReference type="PANTHER" id="PTHR11351">
    <property type="entry name" value="ACYL-COA DESATURASE"/>
    <property type="match status" value="1"/>
</dbReference>
<comment type="function">
    <text evidence="16">Stearoyl-CoA desaturase that utilizes O(2) and electrons from reduced cytochrome b5 to introduce the first double bond into saturated fatty acyl-CoA substrates.</text>
</comment>
<dbReference type="FunFam" id="3.10.120.10:FF:000004">
    <property type="entry name" value="Acyl-CoA desaturase"/>
    <property type="match status" value="1"/>
</dbReference>
<keyword evidence="13 16" id="KW-0443">Lipid metabolism</keyword>
<keyword evidence="20" id="KW-1185">Reference proteome</keyword>
<feature type="transmembrane region" description="Helical" evidence="17">
    <location>
        <begin position="197"/>
        <end position="219"/>
    </location>
</feature>
<keyword evidence="11 16" id="KW-0560">Oxidoreductase</keyword>
<evidence type="ECO:0000256" key="14">
    <source>
        <dbReference type="ARBA" id="ARBA00023136"/>
    </source>
</evidence>
<keyword evidence="12 16" id="KW-0408">Iron</keyword>
<keyword evidence="8 16" id="KW-0276">Fatty acid metabolism</keyword>
<evidence type="ECO:0000313" key="19">
    <source>
        <dbReference type="EMBL" id="CCM04552.1"/>
    </source>
</evidence>
<evidence type="ECO:0000256" key="12">
    <source>
        <dbReference type="ARBA" id="ARBA00023004"/>
    </source>
</evidence>
<feature type="domain" description="Cytochrome b5 heme-binding" evidence="18">
    <location>
        <begin position="369"/>
        <end position="428"/>
    </location>
</feature>
<evidence type="ECO:0000256" key="16">
    <source>
        <dbReference type="PIRNR" id="PIRNR000345"/>
    </source>
</evidence>
<dbReference type="InterPro" id="IPR036400">
    <property type="entry name" value="Cyt_B5-like_heme/steroid_sf"/>
</dbReference>
<dbReference type="GeneID" id="24099463"/>
<dbReference type="PRINTS" id="PR00075">
    <property type="entry name" value="FACDDSATRASE"/>
</dbReference>
<dbReference type="FunCoup" id="J4HZK4">
    <property type="interactions" value="155"/>
</dbReference>
<dbReference type="OrthoDB" id="10260134at2759"/>
<dbReference type="InterPro" id="IPR009160">
    <property type="entry name" value="Acyl-CoA_deSatase_haem/ster-bd"/>
</dbReference>
<dbReference type="InterPro" id="IPR005804">
    <property type="entry name" value="FA_desaturase_dom"/>
</dbReference>
<dbReference type="SMART" id="SM01117">
    <property type="entry name" value="Cyt-b5"/>
    <property type="match status" value="1"/>
</dbReference>
<dbReference type="EMBL" id="HE797160">
    <property type="protein sequence ID" value="CCM04552.1"/>
    <property type="molecule type" value="Genomic_DNA"/>
</dbReference>
<dbReference type="GO" id="GO:0006636">
    <property type="term" value="P:unsaturated fatty acid biosynthetic process"/>
    <property type="evidence" value="ECO:0007669"/>
    <property type="project" value="UniProtKB-UniRule"/>
</dbReference>
<evidence type="ECO:0000256" key="17">
    <source>
        <dbReference type="SAM" id="Phobius"/>
    </source>
</evidence>
<dbReference type="Pfam" id="PF00173">
    <property type="entry name" value="Cyt-b5"/>
    <property type="match status" value="1"/>
</dbReference>
<dbReference type="InterPro" id="IPR018506">
    <property type="entry name" value="Cyt_B5_heme-BS"/>
</dbReference>
<keyword evidence="10 17" id="KW-1133">Transmembrane helix</keyword>
<evidence type="ECO:0000256" key="8">
    <source>
        <dbReference type="ARBA" id="ARBA00022832"/>
    </source>
</evidence>
<feature type="transmembrane region" description="Helical" evidence="17">
    <location>
        <begin position="89"/>
        <end position="106"/>
    </location>
</feature>
<comment type="catalytic activity">
    <reaction evidence="16">
        <text>octadecanoyl-CoA + 2 Fe(II)-[cytochrome b5] + O2 + 2 H(+) = (9Z)-octadecenoyl-CoA + 2 Fe(III)-[cytochrome b5] + 2 H2O</text>
        <dbReference type="Rhea" id="RHEA:19721"/>
        <dbReference type="Rhea" id="RHEA-COMP:10438"/>
        <dbReference type="Rhea" id="RHEA-COMP:10439"/>
        <dbReference type="ChEBI" id="CHEBI:15377"/>
        <dbReference type="ChEBI" id="CHEBI:15378"/>
        <dbReference type="ChEBI" id="CHEBI:15379"/>
        <dbReference type="ChEBI" id="CHEBI:29033"/>
        <dbReference type="ChEBI" id="CHEBI:29034"/>
        <dbReference type="ChEBI" id="CHEBI:57387"/>
        <dbReference type="ChEBI" id="CHEBI:57394"/>
        <dbReference type="EC" id="1.14.19.1"/>
    </reaction>
</comment>
<comment type="subcellular location">
    <subcellularLocation>
        <location evidence="1">Membrane</location>
        <topology evidence="1">Multi-pass membrane protein</topology>
    </subcellularLocation>
</comment>
<feature type="transmembrane region" description="Helical" evidence="17">
    <location>
        <begin position="59"/>
        <end position="82"/>
    </location>
</feature>
<dbReference type="RefSeq" id="XP_012183835.1">
    <property type="nucleotide sequence ID" value="XM_012328445.1"/>
</dbReference>
<dbReference type="InterPro" id="IPR001199">
    <property type="entry name" value="Cyt_B5-like_heme/steroid-bd"/>
</dbReference>
<evidence type="ECO:0000256" key="15">
    <source>
        <dbReference type="ARBA" id="ARBA00023160"/>
    </source>
</evidence>
<evidence type="ECO:0000256" key="4">
    <source>
        <dbReference type="ARBA" id="ARBA00022516"/>
    </source>
</evidence>
<evidence type="ECO:0000256" key="11">
    <source>
        <dbReference type="ARBA" id="ARBA00023002"/>
    </source>
</evidence>
<keyword evidence="6 17" id="KW-0812">Transmembrane</keyword>
<name>J4HZK4_9APHY</name>
<feature type="transmembrane region" description="Helical" evidence="17">
    <location>
        <begin position="118"/>
        <end position="138"/>
    </location>
</feature>
<keyword evidence="3 16" id="KW-0813">Transport</keyword>
<dbReference type="PIRSF" id="PIRSF000345">
    <property type="entry name" value="OLE1"/>
    <property type="match status" value="1"/>
</dbReference>
<dbReference type="GO" id="GO:0020037">
    <property type="term" value="F:heme binding"/>
    <property type="evidence" value="ECO:0007669"/>
    <property type="project" value="InterPro"/>
</dbReference>
<dbReference type="EC" id="1.14.19.1" evidence="16"/>
<dbReference type="PROSITE" id="PS50255">
    <property type="entry name" value="CYTOCHROME_B5_2"/>
    <property type="match status" value="1"/>
</dbReference>
<evidence type="ECO:0000259" key="18">
    <source>
        <dbReference type="PROSITE" id="PS50255"/>
    </source>
</evidence>
<comment type="similarity">
    <text evidence="2 16">Belongs to the fatty acid desaturase type 1 family.</text>
</comment>